<gene>
    <name evidence="1" type="ORF">A4D02_09250</name>
</gene>
<reference evidence="1 2" key="1">
    <citation type="submission" date="2016-04" db="EMBL/GenBank/DDBJ databases">
        <authorList>
            <person name="Chen L."/>
            <person name="Zhuang W."/>
            <person name="Wang G."/>
        </authorList>
    </citation>
    <scope>NUCLEOTIDE SEQUENCE [LARGE SCALE GENOMIC DNA]</scope>
    <source>
        <strain evidence="2">GR20</strain>
    </source>
</reference>
<protein>
    <recommendedName>
        <fullName evidence="3">PKD domain-containing protein</fullName>
    </recommendedName>
</protein>
<name>A0ABX3NSX4_9BACT</name>
<dbReference type="Proteomes" id="UP000192277">
    <property type="component" value="Unassembled WGS sequence"/>
</dbReference>
<dbReference type="PROSITE" id="PS51257">
    <property type="entry name" value="PROKAR_LIPOPROTEIN"/>
    <property type="match status" value="1"/>
</dbReference>
<dbReference type="RefSeq" id="WP_014218635.1">
    <property type="nucleotide sequence ID" value="NZ_LWBO01000023.1"/>
</dbReference>
<evidence type="ECO:0000313" key="2">
    <source>
        <dbReference type="Proteomes" id="UP000192277"/>
    </source>
</evidence>
<organism evidence="1 2">
    <name type="scientific">Niastella koreensis</name>
    <dbReference type="NCBI Taxonomy" id="354356"/>
    <lineage>
        <taxon>Bacteria</taxon>
        <taxon>Pseudomonadati</taxon>
        <taxon>Bacteroidota</taxon>
        <taxon>Chitinophagia</taxon>
        <taxon>Chitinophagales</taxon>
        <taxon>Chitinophagaceae</taxon>
        <taxon>Niastella</taxon>
    </lineage>
</organism>
<proteinExistence type="predicted"/>
<keyword evidence="2" id="KW-1185">Reference proteome</keyword>
<dbReference type="EMBL" id="LWBO01000023">
    <property type="protein sequence ID" value="OQP44960.1"/>
    <property type="molecule type" value="Genomic_DNA"/>
</dbReference>
<accession>A0ABX3NSX4</accession>
<evidence type="ECO:0000313" key="1">
    <source>
        <dbReference type="EMBL" id="OQP44960.1"/>
    </source>
</evidence>
<comment type="caution">
    <text evidence="1">The sequence shown here is derived from an EMBL/GenBank/DDBJ whole genome shotgun (WGS) entry which is preliminary data.</text>
</comment>
<sequence length="275" mass="29840">MNNNFNKVLAIAASALLFASCRPEIFELGGKANKNDLKFTIAPSSANPNDIVLTSLTPGLTPYWVTPYGQSIRVTDTTNVPFPGTYKFVYGVESGGGLVQADTTVVTITTIDKKTVSDPMWLKLTGGGLDSSRTWVLDLDAKGVSKFFAGPFYFGGSGWEWDPAFKDIGWAGVSAGDYGTMTFNLVGNANFSANNKMFPDLSGTGKFMLYPATSELATIDAQVLHDKAQGGQVANWNARMTVKTLTDSTLQLIAKKDASNWLIYNYITKKYYDAH</sequence>
<evidence type="ECO:0008006" key="3">
    <source>
        <dbReference type="Google" id="ProtNLM"/>
    </source>
</evidence>